<evidence type="ECO:0000313" key="3">
    <source>
        <dbReference type="EMBL" id="MXP37207.1"/>
    </source>
</evidence>
<evidence type="ECO:0000313" key="2">
    <source>
        <dbReference type="EMBL" id="MBB3775165.1"/>
    </source>
</evidence>
<keyword evidence="1" id="KW-0472">Membrane</keyword>
<dbReference type="Gene3D" id="1.20.5.340">
    <property type="match status" value="1"/>
</dbReference>
<dbReference type="EMBL" id="JACICE010000001">
    <property type="protein sequence ID" value="MBB3775165.1"/>
    <property type="molecule type" value="Genomic_DNA"/>
</dbReference>
<gene>
    <name evidence="2" type="ORF">FHS52_001108</name>
    <name evidence="3" type="ORF">GRI59_01105</name>
</gene>
<accession>A0A6I4UHT8</accession>
<evidence type="ECO:0000313" key="4">
    <source>
        <dbReference type="Proteomes" id="UP000430021"/>
    </source>
</evidence>
<reference evidence="2 5" key="2">
    <citation type="submission" date="2020-08" db="EMBL/GenBank/DDBJ databases">
        <title>Genomic Encyclopedia of Type Strains, Phase IV (KMG-IV): sequencing the most valuable type-strain genomes for metagenomic binning, comparative biology and taxonomic classification.</title>
        <authorList>
            <person name="Goeker M."/>
        </authorList>
    </citation>
    <scope>NUCLEOTIDE SEQUENCE [LARGE SCALE GENOMIC DNA]</scope>
    <source>
        <strain evidence="2 5">DSM 8510</strain>
    </source>
</reference>
<proteinExistence type="predicted"/>
<dbReference type="RefSeq" id="WP_160759363.1">
    <property type="nucleotide sequence ID" value="NZ_BAAADZ010000002.1"/>
</dbReference>
<dbReference type="OrthoDB" id="7596966at2"/>
<evidence type="ECO:0000313" key="5">
    <source>
        <dbReference type="Proteomes" id="UP000548685"/>
    </source>
</evidence>
<comment type="caution">
    <text evidence="3">The sequence shown here is derived from an EMBL/GenBank/DDBJ whole genome shotgun (WGS) entry which is preliminary data.</text>
</comment>
<sequence>MSPSNIIELLIILVIVIGIGAAIWRGGARNPVGTGGLDKKLATVGSELAAIKTSIDGELSGVKAKVGQIEKRLDSFDEELASVADIKRLEKAIDKVAKVLPDIEARQRALSEKLGERAEASAAVAAKVDHIDRNLTLIMSVVVPKGMEK</sequence>
<keyword evidence="1" id="KW-0812">Transmembrane</keyword>
<dbReference type="Proteomes" id="UP000430021">
    <property type="component" value="Unassembled WGS sequence"/>
</dbReference>
<evidence type="ECO:0000256" key="1">
    <source>
        <dbReference type="SAM" id="Phobius"/>
    </source>
</evidence>
<dbReference type="EMBL" id="WTYB01000001">
    <property type="protein sequence ID" value="MXP37207.1"/>
    <property type="molecule type" value="Genomic_DNA"/>
</dbReference>
<protein>
    <submittedName>
        <fullName evidence="2">Chromosome segregation ATPase</fullName>
    </submittedName>
</protein>
<organism evidence="3 4">
    <name type="scientific">Erythrobacter ramosus</name>
    <dbReference type="NCBI Taxonomy" id="35811"/>
    <lineage>
        <taxon>Bacteria</taxon>
        <taxon>Pseudomonadati</taxon>
        <taxon>Pseudomonadota</taxon>
        <taxon>Alphaproteobacteria</taxon>
        <taxon>Sphingomonadales</taxon>
        <taxon>Erythrobacteraceae</taxon>
        <taxon>Erythrobacter/Porphyrobacter group</taxon>
        <taxon>Erythrobacter</taxon>
    </lineage>
</organism>
<feature type="transmembrane region" description="Helical" evidence="1">
    <location>
        <begin position="6"/>
        <end position="24"/>
    </location>
</feature>
<keyword evidence="1" id="KW-1133">Transmembrane helix</keyword>
<reference evidence="3 4" key="1">
    <citation type="submission" date="2019-12" db="EMBL/GenBank/DDBJ databases">
        <title>Genomic-based taxomic classification of the family Erythrobacteraceae.</title>
        <authorList>
            <person name="Xu L."/>
        </authorList>
    </citation>
    <scope>NUCLEOTIDE SEQUENCE [LARGE SCALE GENOMIC DNA]</scope>
    <source>
        <strain evidence="3 4">JCM 10282</strain>
    </source>
</reference>
<dbReference type="AlphaFoldDB" id="A0A6I4UHT8"/>
<name>A0A6I4UHT8_9SPHN</name>
<keyword evidence="5" id="KW-1185">Reference proteome</keyword>
<dbReference type="Proteomes" id="UP000548685">
    <property type="component" value="Unassembled WGS sequence"/>
</dbReference>